<feature type="transmembrane region" description="Helical" evidence="6">
    <location>
        <begin position="103"/>
        <end position="124"/>
    </location>
</feature>
<feature type="transmembrane region" description="Helical" evidence="6">
    <location>
        <begin position="64"/>
        <end position="83"/>
    </location>
</feature>
<comment type="subcellular location">
    <subcellularLocation>
        <location evidence="1">Membrane</location>
        <topology evidence="1">Multi-pass membrane protein</topology>
    </subcellularLocation>
</comment>
<feature type="compositionally biased region" description="Polar residues" evidence="5">
    <location>
        <begin position="345"/>
        <end position="355"/>
    </location>
</feature>
<feature type="transmembrane region" description="Helical" evidence="6">
    <location>
        <begin position="156"/>
        <end position="180"/>
    </location>
</feature>
<evidence type="ECO:0000256" key="2">
    <source>
        <dbReference type="ARBA" id="ARBA00022692"/>
    </source>
</evidence>
<dbReference type="EMBL" id="BAABUK010000003">
    <property type="protein sequence ID" value="GAA5807854.1"/>
    <property type="molecule type" value="Genomic_DNA"/>
</dbReference>
<evidence type="ECO:0000256" key="4">
    <source>
        <dbReference type="ARBA" id="ARBA00023136"/>
    </source>
</evidence>
<evidence type="ECO:0000259" key="7">
    <source>
        <dbReference type="Pfam" id="PF01284"/>
    </source>
</evidence>
<evidence type="ECO:0000256" key="5">
    <source>
        <dbReference type="SAM" id="MobiDB-lite"/>
    </source>
</evidence>
<accession>A0ABP9YLX2</accession>
<evidence type="ECO:0000256" key="1">
    <source>
        <dbReference type="ARBA" id="ARBA00004141"/>
    </source>
</evidence>
<gene>
    <name evidence="8" type="ORF">MFLAVUS_001233</name>
</gene>
<feature type="compositionally biased region" description="Polar residues" evidence="5">
    <location>
        <begin position="364"/>
        <end position="380"/>
    </location>
</feature>
<evidence type="ECO:0000256" key="3">
    <source>
        <dbReference type="ARBA" id="ARBA00022989"/>
    </source>
</evidence>
<name>A0ABP9YLX2_9FUNG</name>
<protein>
    <recommendedName>
        <fullName evidence="7">MARVEL domain-containing protein</fullName>
    </recommendedName>
</protein>
<proteinExistence type="predicted"/>
<feature type="region of interest" description="Disordered" evidence="5">
    <location>
        <begin position="229"/>
        <end position="256"/>
    </location>
</feature>
<evidence type="ECO:0000256" key="6">
    <source>
        <dbReference type="SAM" id="Phobius"/>
    </source>
</evidence>
<keyword evidence="3 6" id="KW-1133">Transmembrane helix</keyword>
<feature type="region of interest" description="Disordered" evidence="5">
    <location>
        <begin position="279"/>
        <end position="304"/>
    </location>
</feature>
<feature type="region of interest" description="Disordered" evidence="5">
    <location>
        <begin position="338"/>
        <end position="380"/>
    </location>
</feature>
<dbReference type="Proteomes" id="UP001473302">
    <property type="component" value="Unassembled WGS sequence"/>
</dbReference>
<comment type="caution">
    <text evidence="8">The sequence shown here is derived from an EMBL/GenBank/DDBJ whole genome shotgun (WGS) entry which is preliminary data.</text>
</comment>
<keyword evidence="4 6" id="KW-0472">Membrane</keyword>
<keyword evidence="2 6" id="KW-0812">Transmembrane</keyword>
<keyword evidence="9" id="KW-1185">Reference proteome</keyword>
<feature type="transmembrane region" description="Helical" evidence="6">
    <location>
        <begin position="32"/>
        <end position="52"/>
    </location>
</feature>
<dbReference type="Pfam" id="PF01284">
    <property type="entry name" value="MARVEL"/>
    <property type="match status" value="1"/>
</dbReference>
<feature type="compositionally biased region" description="Polar residues" evidence="5">
    <location>
        <begin position="288"/>
        <end position="304"/>
    </location>
</feature>
<dbReference type="InterPro" id="IPR008253">
    <property type="entry name" value="Marvel"/>
</dbReference>
<evidence type="ECO:0000313" key="9">
    <source>
        <dbReference type="Proteomes" id="UP001473302"/>
    </source>
</evidence>
<feature type="domain" description="MARVEL" evidence="7">
    <location>
        <begin position="25"/>
        <end position="173"/>
    </location>
</feature>
<feature type="compositionally biased region" description="Polar residues" evidence="5">
    <location>
        <begin position="242"/>
        <end position="256"/>
    </location>
</feature>
<organism evidence="8 9">
    <name type="scientific">Mucor flavus</name>
    <dbReference type="NCBI Taxonomy" id="439312"/>
    <lineage>
        <taxon>Eukaryota</taxon>
        <taxon>Fungi</taxon>
        <taxon>Fungi incertae sedis</taxon>
        <taxon>Mucoromycota</taxon>
        <taxon>Mucoromycotina</taxon>
        <taxon>Mucoromycetes</taxon>
        <taxon>Mucorales</taxon>
        <taxon>Mucorineae</taxon>
        <taxon>Mucoraceae</taxon>
        <taxon>Mucor</taxon>
    </lineage>
</organism>
<reference evidence="8 9" key="1">
    <citation type="submission" date="2024-04" db="EMBL/GenBank/DDBJ databases">
        <title>genome sequences of Mucor flavus KT1a and Helicostylum pulchrum KT1b strains isolated from the surface of a dry-aged beef.</title>
        <authorList>
            <person name="Toyotome T."/>
            <person name="Hosono M."/>
            <person name="Torimaru M."/>
            <person name="Fukuda K."/>
            <person name="Mikami N."/>
        </authorList>
    </citation>
    <scope>NUCLEOTIDE SEQUENCE [LARGE SCALE GENOMIC DNA]</scope>
    <source>
        <strain evidence="8 9">KT1a</strain>
    </source>
</reference>
<sequence>MGLADLVALDIDTPESIPDLGIYRLGLHVIQICFAFLTFCIIIPVISIQGYYHGSSLAAPNYTLAVTLVSIFVSVALALFPLVKYRACLVPVRNFFLRPRTALIFTCFLTFGWFAAMVSMTAHANNDENCTLNSHLQKSDHSYASSWMKQCNSAKAAAAFSWLSFFVWLATAVCNSILFWHEKKVSHEESRVAAAAAVARSLESNSSYDEDARTIVDIELSDKEKKFDSMSYTSSHQHDKSTTSSPTNEAHSLPTASPVITNDFSSPFVPNSLPVNPHPVPSFDTPRATPTNLVSSYNPHSNTHSPYSVNAPVASSPYYTQPPSPYVTTAYQPYHHSPAPYNIPAEQQSYSNSPSLYRDPSLVYQPSQRSYHSGQTYPYN</sequence>
<evidence type="ECO:0000313" key="8">
    <source>
        <dbReference type="EMBL" id="GAA5807854.1"/>
    </source>
</evidence>